<proteinExistence type="inferred from homology"/>
<accession>Q22HJ7</accession>
<dbReference type="HOGENOM" id="CLU_014505_1_2_1"/>
<dbReference type="Proteomes" id="UP000009168">
    <property type="component" value="Unassembled WGS sequence"/>
</dbReference>
<keyword evidence="8" id="KW-0482">Metalloprotease</keyword>
<evidence type="ECO:0000256" key="7">
    <source>
        <dbReference type="ARBA" id="ARBA00022833"/>
    </source>
</evidence>
<evidence type="ECO:0000256" key="4">
    <source>
        <dbReference type="ARBA" id="ARBA00022670"/>
    </source>
</evidence>
<dbReference type="eggNOG" id="KOG1047">
    <property type="taxonomic scope" value="Eukaryota"/>
</dbReference>
<evidence type="ECO:0000256" key="10">
    <source>
        <dbReference type="PIRSR" id="PIRSR634015-2"/>
    </source>
</evidence>
<evidence type="ECO:0000256" key="5">
    <source>
        <dbReference type="ARBA" id="ARBA00022723"/>
    </source>
</evidence>
<keyword evidence="12" id="KW-0732">Signal</keyword>
<dbReference type="Pfam" id="PF17900">
    <property type="entry name" value="Peptidase_M1_N"/>
    <property type="match status" value="1"/>
</dbReference>
<feature type="signal peptide" evidence="12">
    <location>
        <begin position="1"/>
        <end position="20"/>
    </location>
</feature>
<feature type="binding site" evidence="11">
    <location>
        <position position="332"/>
    </location>
    <ligand>
        <name>Zn(2+)</name>
        <dbReference type="ChEBI" id="CHEBI:29105"/>
        <note>catalytic</note>
    </ligand>
</feature>
<dbReference type="GO" id="GO:0008270">
    <property type="term" value="F:zinc ion binding"/>
    <property type="evidence" value="ECO:0007669"/>
    <property type="project" value="InterPro"/>
</dbReference>
<evidence type="ECO:0000256" key="9">
    <source>
        <dbReference type="PIRSR" id="PIRSR634015-1"/>
    </source>
</evidence>
<dbReference type="SMART" id="SM01263">
    <property type="entry name" value="Leuk-A4-hydro_C"/>
    <property type="match status" value="1"/>
</dbReference>
<evidence type="ECO:0000256" key="2">
    <source>
        <dbReference type="ARBA" id="ARBA00010136"/>
    </source>
</evidence>
<dbReference type="CDD" id="cd09599">
    <property type="entry name" value="M1_LTA4H"/>
    <property type="match status" value="1"/>
</dbReference>
<protein>
    <submittedName>
        <fullName evidence="14">Peptidase M1 family aminopeptidase</fullName>
    </submittedName>
</protein>
<dbReference type="Gene3D" id="3.30.2010.30">
    <property type="match status" value="1"/>
</dbReference>
<keyword evidence="15" id="KW-1185">Reference proteome</keyword>
<dbReference type="AlphaFoldDB" id="Q22HJ7"/>
<feature type="chain" id="PRO_5004201398" evidence="12">
    <location>
        <begin position="21"/>
        <end position="646"/>
    </location>
</feature>
<evidence type="ECO:0000256" key="1">
    <source>
        <dbReference type="ARBA" id="ARBA00004496"/>
    </source>
</evidence>
<dbReference type="InterPro" id="IPR034015">
    <property type="entry name" value="M1_LTA4H"/>
</dbReference>
<dbReference type="Gene3D" id="1.25.40.320">
    <property type="entry name" value="Peptidase M1, leukotriene A4 hydrolase/aminopeptidase C-terminal domain"/>
    <property type="match status" value="1"/>
</dbReference>
<dbReference type="Gene3D" id="1.10.390.10">
    <property type="entry name" value="Neutral Protease Domain 2"/>
    <property type="match status" value="1"/>
</dbReference>
<dbReference type="InterPro" id="IPR038502">
    <property type="entry name" value="M1_LTA-4_hydro/amino_C_sf"/>
</dbReference>
<dbReference type="Pfam" id="PF01433">
    <property type="entry name" value="Peptidase_M1"/>
    <property type="match status" value="1"/>
</dbReference>
<feature type="active site" description="Proton acceptor" evidence="9">
    <location>
        <position position="329"/>
    </location>
</feature>
<dbReference type="InterPro" id="IPR016024">
    <property type="entry name" value="ARM-type_fold"/>
</dbReference>
<dbReference type="InterPro" id="IPR014782">
    <property type="entry name" value="Peptidase_M1_dom"/>
</dbReference>
<dbReference type="InterPro" id="IPR045357">
    <property type="entry name" value="Aminopeptidase_N-like_N"/>
</dbReference>
<dbReference type="InParanoid" id="Q22HJ7"/>
<dbReference type="RefSeq" id="XP_001032367.2">
    <property type="nucleotide sequence ID" value="XM_001032367.2"/>
</dbReference>
<dbReference type="InterPro" id="IPR027268">
    <property type="entry name" value="Peptidase_M4/M1_CTD_sf"/>
</dbReference>
<dbReference type="EMBL" id="GG662588">
    <property type="protein sequence ID" value="EAR84704.2"/>
    <property type="molecule type" value="Genomic_DNA"/>
</dbReference>
<dbReference type="KEGG" id="tet:TTHERM_00637060"/>
<organism evidence="14 15">
    <name type="scientific">Tetrahymena thermophila (strain SB210)</name>
    <dbReference type="NCBI Taxonomy" id="312017"/>
    <lineage>
        <taxon>Eukaryota</taxon>
        <taxon>Sar</taxon>
        <taxon>Alveolata</taxon>
        <taxon>Ciliophora</taxon>
        <taxon>Intramacronucleata</taxon>
        <taxon>Oligohymenophorea</taxon>
        <taxon>Hymenostomatida</taxon>
        <taxon>Tetrahymenina</taxon>
        <taxon>Tetrahymenidae</taxon>
        <taxon>Tetrahymena</taxon>
    </lineage>
</organism>
<reference evidence="15" key="1">
    <citation type="journal article" date="2006" name="PLoS Biol.">
        <title>Macronuclear genome sequence of the ciliate Tetrahymena thermophila, a model eukaryote.</title>
        <authorList>
            <person name="Eisen J.A."/>
            <person name="Coyne R.S."/>
            <person name="Wu M."/>
            <person name="Wu D."/>
            <person name="Thiagarajan M."/>
            <person name="Wortman J.R."/>
            <person name="Badger J.H."/>
            <person name="Ren Q."/>
            <person name="Amedeo P."/>
            <person name="Jones K.M."/>
            <person name="Tallon L.J."/>
            <person name="Delcher A.L."/>
            <person name="Salzberg S.L."/>
            <person name="Silva J.C."/>
            <person name="Haas B.J."/>
            <person name="Majoros W.H."/>
            <person name="Farzad M."/>
            <person name="Carlton J.M."/>
            <person name="Smith R.K. Jr."/>
            <person name="Garg J."/>
            <person name="Pearlman R.E."/>
            <person name="Karrer K.M."/>
            <person name="Sun L."/>
            <person name="Manning G."/>
            <person name="Elde N.C."/>
            <person name="Turkewitz A.P."/>
            <person name="Asai D.J."/>
            <person name="Wilkes D.E."/>
            <person name="Wang Y."/>
            <person name="Cai H."/>
            <person name="Collins K."/>
            <person name="Stewart B.A."/>
            <person name="Lee S.R."/>
            <person name="Wilamowska K."/>
            <person name="Weinberg Z."/>
            <person name="Ruzzo W.L."/>
            <person name="Wloga D."/>
            <person name="Gaertig J."/>
            <person name="Frankel J."/>
            <person name="Tsao C.-C."/>
            <person name="Gorovsky M.A."/>
            <person name="Keeling P.J."/>
            <person name="Waller R.F."/>
            <person name="Patron N.J."/>
            <person name="Cherry J.M."/>
            <person name="Stover N.A."/>
            <person name="Krieger C.J."/>
            <person name="del Toro C."/>
            <person name="Ryder H.F."/>
            <person name="Williamson S.C."/>
            <person name="Barbeau R.A."/>
            <person name="Hamilton E.P."/>
            <person name="Orias E."/>
        </authorList>
    </citation>
    <scope>NUCLEOTIDE SEQUENCE [LARGE SCALE GENOMIC DNA]</scope>
    <source>
        <strain evidence="15">SB210</strain>
    </source>
</reference>
<dbReference type="OrthoDB" id="10031169at2759"/>
<name>Q22HJ7_TETTS</name>
<gene>
    <name evidence="14" type="ORF">TTHERM_00637060</name>
</gene>
<feature type="binding site" evidence="10">
    <location>
        <begin position="299"/>
        <end position="304"/>
    </location>
    <ligand>
        <name>a peptide</name>
        <dbReference type="ChEBI" id="CHEBI:60466"/>
    </ligand>
</feature>
<feature type="binding site" evidence="11">
    <location>
        <position position="328"/>
    </location>
    <ligand>
        <name>Zn(2+)</name>
        <dbReference type="ChEBI" id="CHEBI:29105"/>
        <note>catalytic</note>
    </ligand>
</feature>
<feature type="active site" description="Proton donor" evidence="9">
    <location>
        <position position="416"/>
    </location>
</feature>
<comment type="cofactor">
    <cofactor evidence="11">
        <name>Zn(2+)</name>
        <dbReference type="ChEBI" id="CHEBI:29105"/>
    </cofactor>
    <text evidence="11">Binds 1 zinc ion per subunit.</text>
</comment>
<dbReference type="Pfam" id="PF09127">
    <property type="entry name" value="Leuk-A4-hydro_C"/>
    <property type="match status" value="1"/>
</dbReference>
<feature type="binding site" evidence="10">
    <location>
        <begin position="166"/>
        <end position="168"/>
    </location>
    <ligand>
        <name>a peptide</name>
        <dbReference type="ChEBI" id="CHEBI:60466"/>
    </ligand>
</feature>
<evidence type="ECO:0000256" key="3">
    <source>
        <dbReference type="ARBA" id="ARBA00022490"/>
    </source>
</evidence>
<dbReference type="GO" id="GO:0005829">
    <property type="term" value="C:cytosol"/>
    <property type="evidence" value="ECO:0007669"/>
    <property type="project" value="TreeGrafter"/>
</dbReference>
<dbReference type="PANTHER" id="PTHR45726:SF3">
    <property type="entry name" value="LEUKOTRIENE A-4 HYDROLASE"/>
    <property type="match status" value="1"/>
</dbReference>
<comment type="similarity">
    <text evidence="2">Belongs to the peptidase M1 family.</text>
</comment>
<dbReference type="InterPro" id="IPR015211">
    <property type="entry name" value="Peptidase_M1_C"/>
</dbReference>
<dbReference type="PRINTS" id="PR00756">
    <property type="entry name" value="ALADIPTASE"/>
</dbReference>
<evidence type="ECO:0000259" key="13">
    <source>
        <dbReference type="SMART" id="SM01263"/>
    </source>
</evidence>
<dbReference type="SUPFAM" id="SSF55486">
    <property type="entry name" value="Metalloproteases ('zincins'), catalytic domain"/>
    <property type="match status" value="1"/>
</dbReference>
<evidence type="ECO:0000256" key="8">
    <source>
        <dbReference type="ARBA" id="ARBA00023049"/>
    </source>
</evidence>
<dbReference type="SUPFAM" id="SSF63737">
    <property type="entry name" value="Leukotriene A4 hydrolase N-terminal domain"/>
    <property type="match status" value="1"/>
</dbReference>
<evidence type="ECO:0000256" key="11">
    <source>
        <dbReference type="PIRSR" id="PIRSR634015-3"/>
    </source>
</evidence>
<sequence length="646" mass="73885">MKLQILIATLLISTLTGVLISKKQYFIGNQGESNIPDDSTLSNILDVQTKHFHLEIEIDFESKSIFGNQTLSMVAQKSGVKQINLDVSNLQIYKVVDQEGNILNFNYFNPIPNIFGEQLQIFLKNPTIEGRVYNYTITYKSENASASSWLTPKQTSSQVLPYLYTQCQSVYCRSLAPFQDTPFIKATYTANVTVVDPIVVYLSANVTQSTQVQKDNQNYTIYSFRSDIPIASYVFTIVAGNVVERKIGRRTSVISEPTNIDFYAQELSDLELYLDTVENYTIPYIWGSYKIVIQPPSFPMGGMENPLLTFASPSIIVGDKSGVSVAVHEIAHSWTGNQVTCKNWRNLWINEGFTMYLERQSDSIMFGKDYAVVDAIVGNDTMVDDMNNFGMQSNYTSLNPMIQGSNPDDAFSNIPYEKGYQFLKYIESVIGQDLLQQFLRSYISEYSLKSIDYEELQAFFNKFIKINRQRDAKKLLSQIDWDTWINQPGMPPVNLKFQTDTIPLIKSLAQSYIDLQGKGSPANYKEFLDFSLNEKCIFLQYLFDHTSEYDSQVLIKIDQDYNLTNSSNQEISWRWFRTTIMVGYNSVQDKIEQFLGLTGRIKMIKPVYQAFVQTGQKQIAQNYLVQYQDFYHPLAVQAINRVINGN</sequence>
<dbReference type="Gene3D" id="2.60.40.1730">
    <property type="entry name" value="tricorn interacting facor f3 domain"/>
    <property type="match status" value="1"/>
</dbReference>
<feature type="binding site" evidence="10">
    <location>
        <begin position="600"/>
        <end position="602"/>
    </location>
    <ligand>
        <name>a peptide</name>
        <dbReference type="ChEBI" id="CHEBI:60466"/>
    </ligand>
</feature>
<feature type="domain" description="Peptidase M1 leukotriene A4 hydrolase/aminopeptidase C-terminal" evidence="13">
    <location>
        <begin position="507"/>
        <end position="643"/>
    </location>
</feature>
<evidence type="ECO:0000256" key="6">
    <source>
        <dbReference type="ARBA" id="ARBA00022801"/>
    </source>
</evidence>
<dbReference type="SUPFAM" id="SSF48371">
    <property type="entry name" value="ARM repeat"/>
    <property type="match status" value="1"/>
</dbReference>
<dbReference type="GO" id="GO:0008237">
    <property type="term" value="F:metallopeptidase activity"/>
    <property type="evidence" value="ECO:0007669"/>
    <property type="project" value="UniProtKB-KW"/>
</dbReference>
<dbReference type="STRING" id="312017.Q22HJ7"/>
<dbReference type="PANTHER" id="PTHR45726">
    <property type="entry name" value="LEUKOTRIENE A-4 HYDROLASE"/>
    <property type="match status" value="1"/>
</dbReference>
<dbReference type="InterPro" id="IPR049980">
    <property type="entry name" value="LTA4H_cat"/>
</dbReference>
<keyword evidence="5 11" id="KW-0479">Metal-binding</keyword>
<dbReference type="GeneID" id="7846561"/>
<keyword evidence="6" id="KW-0378">Hydrolase</keyword>
<dbReference type="InterPro" id="IPR001930">
    <property type="entry name" value="Peptidase_M1"/>
</dbReference>
<evidence type="ECO:0000313" key="15">
    <source>
        <dbReference type="Proteomes" id="UP000009168"/>
    </source>
</evidence>
<evidence type="ECO:0000313" key="14">
    <source>
        <dbReference type="EMBL" id="EAR84704.2"/>
    </source>
</evidence>
<feature type="binding site" evidence="11">
    <location>
        <position position="351"/>
    </location>
    <ligand>
        <name>Zn(2+)</name>
        <dbReference type="ChEBI" id="CHEBI:29105"/>
        <note>catalytic</note>
    </ligand>
</feature>
<keyword evidence="14" id="KW-0031">Aminopeptidase</keyword>
<dbReference type="FunFam" id="3.30.2010.30:FF:000001">
    <property type="entry name" value="Leukotriene A(4) hydrolase"/>
    <property type="match status" value="1"/>
</dbReference>
<dbReference type="GO" id="GO:0004177">
    <property type="term" value="F:aminopeptidase activity"/>
    <property type="evidence" value="ECO:0007669"/>
    <property type="project" value="UniProtKB-KW"/>
</dbReference>
<keyword evidence="7 11" id="KW-0862">Zinc</keyword>
<dbReference type="GO" id="GO:0006508">
    <property type="term" value="P:proteolysis"/>
    <property type="evidence" value="ECO:0007669"/>
    <property type="project" value="UniProtKB-KW"/>
</dbReference>
<comment type="subcellular location">
    <subcellularLocation>
        <location evidence="1">Cytoplasm</location>
    </subcellularLocation>
</comment>
<keyword evidence="4" id="KW-0645">Protease</keyword>
<evidence type="ECO:0000256" key="12">
    <source>
        <dbReference type="SAM" id="SignalP"/>
    </source>
</evidence>
<keyword evidence="3" id="KW-0963">Cytoplasm</keyword>
<dbReference type="InterPro" id="IPR042097">
    <property type="entry name" value="Aminopeptidase_N-like_N_sf"/>
</dbReference>